<dbReference type="Pfam" id="PF04717">
    <property type="entry name" value="Phage_base_V"/>
    <property type="match status" value="1"/>
</dbReference>
<dbReference type="InterPro" id="IPR037026">
    <property type="entry name" value="Vgr_OB-fold_dom_sf"/>
</dbReference>
<evidence type="ECO:0000313" key="4">
    <source>
        <dbReference type="Proteomes" id="UP000032670"/>
    </source>
</evidence>
<dbReference type="InterPro" id="IPR006531">
    <property type="entry name" value="Gp5/Vgr_OB"/>
</dbReference>
<dbReference type="Gene3D" id="2.40.50.230">
    <property type="entry name" value="Gp5 N-terminal domain"/>
    <property type="match status" value="1"/>
</dbReference>
<dbReference type="EMBL" id="BAMX01000031">
    <property type="protein sequence ID" value="GAN66931.1"/>
    <property type="molecule type" value="Genomic_DNA"/>
</dbReference>
<evidence type="ECO:0000313" key="3">
    <source>
        <dbReference type="EMBL" id="GAN66931.1"/>
    </source>
</evidence>
<keyword evidence="4" id="KW-1185">Reference proteome</keyword>
<dbReference type="Pfam" id="PF18946">
    <property type="entry name" value="Apex"/>
    <property type="match status" value="1"/>
</dbReference>
<dbReference type="AlphaFoldDB" id="A0A0D6NNF0"/>
<dbReference type="Proteomes" id="UP000032670">
    <property type="component" value="Unassembled WGS sequence"/>
</dbReference>
<gene>
    <name evidence="3" type="ORF">Abor_031_097</name>
</gene>
<feature type="domain" description="Gp5/Type VI secretion system Vgr protein OB-fold" evidence="2">
    <location>
        <begin position="21"/>
        <end position="87"/>
    </location>
</feature>
<accession>A0A0D6NNF0</accession>
<feature type="compositionally biased region" description="Polar residues" evidence="1">
    <location>
        <begin position="216"/>
        <end position="226"/>
    </location>
</feature>
<name>A0A0D6NNF0_9PROT</name>
<feature type="region of interest" description="Disordered" evidence="1">
    <location>
        <begin position="204"/>
        <end position="226"/>
    </location>
</feature>
<evidence type="ECO:0000259" key="2">
    <source>
        <dbReference type="Pfam" id="PF04717"/>
    </source>
</evidence>
<evidence type="ECO:0000256" key="1">
    <source>
        <dbReference type="SAM" id="MobiDB-lite"/>
    </source>
</evidence>
<protein>
    <submittedName>
        <fullName evidence="3">Phage related baseplate assembly protein</fullName>
    </submittedName>
</protein>
<dbReference type="GeneID" id="76205065"/>
<proteinExistence type="predicted"/>
<comment type="caution">
    <text evidence="3">The sequence shown here is derived from an EMBL/GenBank/DDBJ whole genome shotgun (WGS) entry which is preliminary data.</text>
</comment>
<dbReference type="RefSeq" id="WP_048841967.1">
    <property type="nucleotide sequence ID" value="NZ_BAMX01000031.1"/>
</dbReference>
<reference evidence="3 4" key="1">
    <citation type="submission" date="2012-11" db="EMBL/GenBank/DDBJ databases">
        <title>Whole genome sequence of Acetobacter orientalis 21F-2.</title>
        <authorList>
            <person name="Azuma Y."/>
            <person name="Higashiura N."/>
            <person name="Hirakawa H."/>
            <person name="Matsushita K."/>
        </authorList>
    </citation>
    <scope>NUCLEOTIDE SEQUENCE [LARGE SCALE GENOMIC DNA]</scope>
    <source>
        <strain evidence="3 4">21F-2</strain>
    </source>
</reference>
<dbReference type="InterPro" id="IPR044033">
    <property type="entry name" value="GpV-like_apex"/>
</dbReference>
<sequence length="226" mass="22612">MHDARSIAASLVNAVGQPGFAIVSAVDPVNHAVKVRTQPSDIESGWLPYAALQVGTLRISCPPDVGAHVVIQHIDGDAEHGLVACPIYDAVVMPPLSPATGKVAQPGELLIVAGNEEPPQSAGAGLGAATKSAPWWHMTKTGIYSGAGQATETLTNDGKAWVVGGVSMALTTTGLTVTGGSITTDKDVTAQGTVTGDTDTVAAGISGKGHAHSGVQPGSGTTGKPQ</sequence>
<organism evidence="3 4">
    <name type="scientific">Acetobacter orientalis</name>
    <dbReference type="NCBI Taxonomy" id="146474"/>
    <lineage>
        <taxon>Bacteria</taxon>
        <taxon>Pseudomonadati</taxon>
        <taxon>Pseudomonadota</taxon>
        <taxon>Alphaproteobacteria</taxon>
        <taxon>Acetobacterales</taxon>
        <taxon>Acetobacteraceae</taxon>
        <taxon>Acetobacter</taxon>
    </lineage>
</organism>
<accession>A0A6N3SUU4</accession>
<dbReference type="STRING" id="1231341.Abor_031_097"/>